<dbReference type="NCBIfam" id="TIGR03619">
    <property type="entry name" value="F420_Rv2161c"/>
    <property type="match status" value="1"/>
</dbReference>
<evidence type="ECO:0000313" key="8">
    <source>
        <dbReference type="EMBL" id="KAB2371502.1"/>
    </source>
</evidence>
<feature type="region of interest" description="Disordered" evidence="5">
    <location>
        <begin position="218"/>
        <end position="241"/>
    </location>
</feature>
<protein>
    <submittedName>
        <fullName evidence="7">TIGR03619 family F420-dependent LLM class oxidoreductase</fullName>
        <ecNumber evidence="7">1.-.-.-</ecNumber>
    </submittedName>
</protein>
<dbReference type="EMBL" id="WBMR01000145">
    <property type="protein sequence ID" value="KAB2370666.1"/>
    <property type="molecule type" value="Genomic_DNA"/>
</dbReference>
<evidence type="ECO:0000256" key="4">
    <source>
        <dbReference type="ARBA" id="ARBA00023033"/>
    </source>
</evidence>
<dbReference type="InterPro" id="IPR019921">
    <property type="entry name" value="Lucif-like_OxRdtase_Rv2161c"/>
</dbReference>
<dbReference type="RefSeq" id="WP_151543956.1">
    <property type="nucleotide sequence ID" value="NZ_WBMR01000123.1"/>
</dbReference>
<dbReference type="GO" id="GO:0008726">
    <property type="term" value="F:alkanesulfonate monooxygenase activity"/>
    <property type="evidence" value="ECO:0007669"/>
    <property type="project" value="TreeGrafter"/>
</dbReference>
<evidence type="ECO:0000256" key="2">
    <source>
        <dbReference type="ARBA" id="ARBA00022643"/>
    </source>
</evidence>
<dbReference type="EMBL" id="WBMR01000123">
    <property type="protein sequence ID" value="KAB2371502.1"/>
    <property type="molecule type" value="Genomic_DNA"/>
</dbReference>
<evidence type="ECO:0000256" key="1">
    <source>
        <dbReference type="ARBA" id="ARBA00022630"/>
    </source>
</evidence>
<evidence type="ECO:0000256" key="3">
    <source>
        <dbReference type="ARBA" id="ARBA00023002"/>
    </source>
</evidence>
<evidence type="ECO:0000256" key="5">
    <source>
        <dbReference type="SAM" id="MobiDB-lite"/>
    </source>
</evidence>
<evidence type="ECO:0000313" key="7">
    <source>
        <dbReference type="EMBL" id="KAB2370666.1"/>
    </source>
</evidence>
<dbReference type="Proteomes" id="UP000483004">
    <property type="component" value="Unassembled WGS sequence"/>
</dbReference>
<dbReference type="PANTHER" id="PTHR42847">
    <property type="entry name" value="ALKANESULFONATE MONOOXYGENASE"/>
    <property type="match status" value="1"/>
</dbReference>
<dbReference type="PANTHER" id="PTHR42847:SF4">
    <property type="entry name" value="ALKANESULFONATE MONOOXYGENASE-RELATED"/>
    <property type="match status" value="1"/>
</dbReference>
<organism evidence="7 9">
    <name type="scientific">Actinomadura montaniterrae</name>
    <dbReference type="NCBI Taxonomy" id="1803903"/>
    <lineage>
        <taxon>Bacteria</taxon>
        <taxon>Bacillati</taxon>
        <taxon>Actinomycetota</taxon>
        <taxon>Actinomycetes</taxon>
        <taxon>Streptosporangiales</taxon>
        <taxon>Thermomonosporaceae</taxon>
        <taxon>Actinomadura</taxon>
    </lineage>
</organism>
<dbReference type="InterPro" id="IPR036661">
    <property type="entry name" value="Luciferase-like_sf"/>
</dbReference>
<dbReference type="OrthoDB" id="3206024at2"/>
<keyword evidence="4" id="KW-0503">Monooxygenase</keyword>
<evidence type="ECO:0000259" key="6">
    <source>
        <dbReference type="Pfam" id="PF00296"/>
    </source>
</evidence>
<keyword evidence="9" id="KW-1185">Reference proteome</keyword>
<reference evidence="7 9" key="1">
    <citation type="submission" date="2019-09" db="EMBL/GenBank/DDBJ databases">
        <title>Actinomadura physcomitrii sp. nov., a novel actinomycete isolated from moss [Physcomitrium sphaericum (Ludw) Fuernr].</title>
        <authorList>
            <person name="Liu C."/>
            <person name="Zhuang X."/>
        </authorList>
    </citation>
    <scope>NUCLEOTIDE SEQUENCE [LARGE SCALE GENOMIC DNA]</scope>
    <source>
        <strain evidence="7 9">CYP1-1B</strain>
    </source>
</reference>
<dbReference type="GO" id="GO:0046306">
    <property type="term" value="P:alkanesulfonate catabolic process"/>
    <property type="evidence" value="ECO:0007669"/>
    <property type="project" value="TreeGrafter"/>
</dbReference>
<proteinExistence type="predicted"/>
<evidence type="ECO:0000313" key="9">
    <source>
        <dbReference type="Proteomes" id="UP000483004"/>
    </source>
</evidence>
<name>A0A6L3VLY1_9ACTN</name>
<dbReference type="InterPro" id="IPR011251">
    <property type="entry name" value="Luciferase-like_dom"/>
</dbReference>
<keyword evidence="2" id="KW-0288">FMN</keyword>
<dbReference type="SUPFAM" id="SSF51679">
    <property type="entry name" value="Bacterial luciferase-like"/>
    <property type="match status" value="1"/>
</dbReference>
<gene>
    <name evidence="8" type="ORF">F9B16_32020</name>
    <name evidence="7" type="ORF">F9B16_34800</name>
</gene>
<dbReference type="Gene3D" id="3.20.20.30">
    <property type="entry name" value="Luciferase-like domain"/>
    <property type="match status" value="1"/>
</dbReference>
<dbReference type="EC" id="1.-.-.-" evidence="7"/>
<accession>A0A6L3VLY1</accession>
<dbReference type="Pfam" id="PF00296">
    <property type="entry name" value="Bac_luciferase"/>
    <property type="match status" value="1"/>
</dbReference>
<feature type="domain" description="Luciferase-like" evidence="6">
    <location>
        <begin position="17"/>
        <end position="254"/>
    </location>
</feature>
<sequence length="284" mass="29801">MALTLGLYGLNLHACAGPRASARIAALAEELGYDSLWAGDHVVLPSPRTDPSPLDPEAPFLDAVVSLTHLAAATERIALGTGVIVLPQRNPLILAKQLASVDVLSGGRLVFGLAAGYLEPELRALGVPPGERGTRTGEHLAAMRSLWYDDAPAFHGRHADFAGVDAHPRPVQRPVPVVMGGHGPAALRRTVREADGWYGWMLGRRAAADAIARLRAAAREAGRDRPPHVSVSPPRPPDAASVRDYAEAGVDRLIVVPPMGAPLDELEGFVRAHAPAEVGAAPAG</sequence>
<keyword evidence="3 7" id="KW-0560">Oxidoreductase</keyword>
<dbReference type="AlphaFoldDB" id="A0A6L3VLY1"/>
<feature type="compositionally biased region" description="Basic and acidic residues" evidence="5">
    <location>
        <begin position="218"/>
        <end position="227"/>
    </location>
</feature>
<comment type="caution">
    <text evidence="7">The sequence shown here is derived from an EMBL/GenBank/DDBJ whole genome shotgun (WGS) entry which is preliminary data.</text>
</comment>
<dbReference type="InterPro" id="IPR050172">
    <property type="entry name" value="SsuD_RutA_monooxygenase"/>
</dbReference>
<keyword evidence="1" id="KW-0285">Flavoprotein</keyword>